<dbReference type="AlphaFoldDB" id="A0ABD3PZQ3"/>
<organism evidence="4 5">
    <name type="scientific">Cyclotella cryptica</name>
    <dbReference type="NCBI Taxonomy" id="29204"/>
    <lineage>
        <taxon>Eukaryota</taxon>
        <taxon>Sar</taxon>
        <taxon>Stramenopiles</taxon>
        <taxon>Ochrophyta</taxon>
        <taxon>Bacillariophyta</taxon>
        <taxon>Coscinodiscophyceae</taxon>
        <taxon>Thalassiosirophycidae</taxon>
        <taxon>Stephanodiscales</taxon>
        <taxon>Stephanodiscaceae</taxon>
        <taxon>Cyclotella</taxon>
    </lineage>
</organism>
<dbReference type="Pfam" id="PF07942">
    <property type="entry name" value="CARME"/>
    <property type="match status" value="2"/>
</dbReference>
<name>A0ABD3PZQ3_9STRA</name>
<keyword evidence="5" id="KW-1185">Reference proteome</keyword>
<keyword evidence="1" id="KW-0489">Methyltransferase</keyword>
<evidence type="ECO:0000313" key="5">
    <source>
        <dbReference type="Proteomes" id="UP001516023"/>
    </source>
</evidence>
<sequence length="632" mass="72532">MGYQRLTKIEVASRLLRLIQISCALCFRFSFTSSMEVSDLSENDTEATLHNSNEAAIDATPWKVHFFYVTPLPKSILDADLRNDESSYQPTFRELNTAVRKYREMSQGILRQLSLSHEVALRTEQLFLSSYRVNPEHGLLSRHLERKISKVAELLEQNAFVLDDVLKPFPVSLGYSRFTNGVCKLPMSIETISPNDADIEPFSQIVETKPLLARYIPPYDAMSKGKRNNYGFESEDQPYEDASQIIAHITRDWTINGSSIRELTYGWIVDQLWKYHKQTDDDAFDADLSLLRSSLSPILVPGAGMGRLAFDIAFAYEGFQTETESIDNATKRYYHPFEVEAVDSSLVMASAAYHVLHGFSLARNSKSDWTRRTGNITHWQKKIHPFTSDPFSNEVNTEQRWEAISFPDINAININLWTNQRPRLQRPEIVFMNSPDLSYTIGDFVATYASKTKHQMYGAITTCYFIDTATNVYEYIITIRNLLRHRKHDRRNETQNKISSSDGSGLWINVGPLQWHRNAQLQPSVDELRQMMELLGFEIHHWEVEDRLIGYRHPDDVGSFESSPFKSGTNSKSRFTRSEGYRPLKFVASLSSNASVVEASDLLRLMEKLRLSTGRQSMLHHNLEDNTEESNL</sequence>
<protein>
    <submittedName>
        <fullName evidence="4">Uncharacterized protein</fullName>
    </submittedName>
</protein>
<keyword evidence="2" id="KW-0808">Transferase</keyword>
<evidence type="ECO:0000256" key="3">
    <source>
        <dbReference type="ARBA" id="ARBA00022691"/>
    </source>
</evidence>
<gene>
    <name evidence="4" type="ORF">HJC23_007268</name>
</gene>
<dbReference type="Proteomes" id="UP001516023">
    <property type="component" value="Unassembled WGS sequence"/>
</dbReference>
<proteinExistence type="predicted"/>
<dbReference type="SMART" id="SM01296">
    <property type="entry name" value="N2227"/>
    <property type="match status" value="1"/>
</dbReference>
<comment type="caution">
    <text evidence="4">The sequence shown here is derived from an EMBL/GenBank/DDBJ whole genome shotgun (WGS) entry which is preliminary data.</text>
</comment>
<dbReference type="GO" id="GO:0008168">
    <property type="term" value="F:methyltransferase activity"/>
    <property type="evidence" value="ECO:0007669"/>
    <property type="project" value="UniProtKB-KW"/>
</dbReference>
<accession>A0ABD3PZQ3</accession>
<dbReference type="InterPro" id="IPR012901">
    <property type="entry name" value="CARME"/>
</dbReference>
<dbReference type="PANTHER" id="PTHR12303:SF6">
    <property type="entry name" value="CARNOSINE N-METHYLTRANSFERASE"/>
    <property type="match status" value="1"/>
</dbReference>
<evidence type="ECO:0000256" key="1">
    <source>
        <dbReference type="ARBA" id="ARBA00022603"/>
    </source>
</evidence>
<evidence type="ECO:0000256" key="2">
    <source>
        <dbReference type="ARBA" id="ARBA00022679"/>
    </source>
</evidence>
<keyword evidence="3" id="KW-0949">S-adenosyl-L-methionine</keyword>
<reference evidence="4 5" key="1">
    <citation type="journal article" date="2020" name="G3 (Bethesda)">
        <title>Improved Reference Genome for Cyclotella cryptica CCMP332, a Model for Cell Wall Morphogenesis, Salinity Adaptation, and Lipid Production in Diatoms (Bacillariophyta).</title>
        <authorList>
            <person name="Roberts W.R."/>
            <person name="Downey K.M."/>
            <person name="Ruck E.C."/>
            <person name="Traller J.C."/>
            <person name="Alverson A.J."/>
        </authorList>
    </citation>
    <scope>NUCLEOTIDE SEQUENCE [LARGE SCALE GENOMIC DNA]</scope>
    <source>
        <strain evidence="4 5">CCMP332</strain>
    </source>
</reference>
<evidence type="ECO:0000313" key="4">
    <source>
        <dbReference type="EMBL" id="KAL3793528.1"/>
    </source>
</evidence>
<dbReference type="PANTHER" id="PTHR12303">
    <property type="entry name" value="CARNOSINE N-METHYLTRANSFERASE"/>
    <property type="match status" value="1"/>
</dbReference>
<dbReference type="GO" id="GO:0032259">
    <property type="term" value="P:methylation"/>
    <property type="evidence" value="ECO:0007669"/>
    <property type="project" value="UniProtKB-KW"/>
</dbReference>
<dbReference type="EMBL" id="JABMIG020000090">
    <property type="protein sequence ID" value="KAL3793528.1"/>
    <property type="molecule type" value="Genomic_DNA"/>
</dbReference>